<comment type="caution">
    <text evidence="2">The sequence shown here is derived from an EMBL/GenBank/DDBJ whole genome shotgun (WGS) entry which is preliminary data.</text>
</comment>
<feature type="compositionally biased region" description="Polar residues" evidence="1">
    <location>
        <begin position="140"/>
        <end position="156"/>
    </location>
</feature>
<keyword evidence="3" id="KW-1185">Reference proteome</keyword>
<dbReference type="EMBL" id="BRPK01000013">
    <property type="protein sequence ID" value="GLB43305.1"/>
    <property type="molecule type" value="Genomic_DNA"/>
</dbReference>
<evidence type="ECO:0000256" key="1">
    <source>
        <dbReference type="SAM" id="MobiDB-lite"/>
    </source>
</evidence>
<name>A0A9P3PUS5_LYOSH</name>
<accession>A0A9P3PUS5</accession>
<dbReference type="AlphaFoldDB" id="A0A9P3PUS5"/>
<gene>
    <name evidence="2" type="ORF">LshimejAT787_1302060</name>
</gene>
<dbReference type="Proteomes" id="UP001063166">
    <property type="component" value="Unassembled WGS sequence"/>
</dbReference>
<feature type="compositionally biased region" description="Basic and acidic residues" evidence="1">
    <location>
        <begin position="18"/>
        <end position="30"/>
    </location>
</feature>
<feature type="region of interest" description="Disordered" evidence="1">
    <location>
        <begin position="1"/>
        <end position="30"/>
    </location>
</feature>
<evidence type="ECO:0000313" key="3">
    <source>
        <dbReference type="Proteomes" id="UP001063166"/>
    </source>
</evidence>
<evidence type="ECO:0000313" key="2">
    <source>
        <dbReference type="EMBL" id="GLB43305.1"/>
    </source>
</evidence>
<protein>
    <submittedName>
        <fullName evidence="2">Uncharacterized protein</fullName>
    </submittedName>
</protein>
<proteinExistence type="predicted"/>
<reference evidence="2" key="1">
    <citation type="submission" date="2022-07" db="EMBL/GenBank/DDBJ databases">
        <title>The genome of Lyophyllum shimeji provides insight into the initial evolution of ectomycorrhizal fungal genome.</title>
        <authorList>
            <person name="Kobayashi Y."/>
            <person name="Shibata T."/>
            <person name="Hirakawa H."/>
            <person name="Shigenobu S."/>
            <person name="Nishiyama T."/>
            <person name="Yamada A."/>
            <person name="Hasebe M."/>
            <person name="Kawaguchi M."/>
        </authorList>
    </citation>
    <scope>NUCLEOTIDE SEQUENCE</scope>
    <source>
        <strain evidence="2">AT787</strain>
    </source>
</reference>
<feature type="region of interest" description="Disordered" evidence="1">
    <location>
        <begin position="48"/>
        <end position="162"/>
    </location>
</feature>
<organism evidence="2 3">
    <name type="scientific">Lyophyllum shimeji</name>
    <name type="common">Hon-shimeji</name>
    <name type="synonym">Tricholoma shimeji</name>
    <dbReference type="NCBI Taxonomy" id="47721"/>
    <lineage>
        <taxon>Eukaryota</taxon>
        <taxon>Fungi</taxon>
        <taxon>Dikarya</taxon>
        <taxon>Basidiomycota</taxon>
        <taxon>Agaricomycotina</taxon>
        <taxon>Agaricomycetes</taxon>
        <taxon>Agaricomycetidae</taxon>
        <taxon>Agaricales</taxon>
        <taxon>Tricholomatineae</taxon>
        <taxon>Lyophyllaceae</taxon>
        <taxon>Lyophyllum</taxon>
    </lineage>
</organism>
<sequence length="162" mass="16167">MRPGAGAYDGNTDSCFARGDDGRAGGAADDKVSCDSFASAFLASELESRCPKADFPSTPLPAVRLPPPPLPRRSASTGLPTSGLRINQLPLPPLRSSHPQPPSDAPSKSDNASGAGTAVGEDAQQDAGGVGWLDLLSAGTPGTTVPSPRSGSTDTLVSGVGA</sequence>